<dbReference type="OrthoDB" id="7068856at2"/>
<protein>
    <submittedName>
        <fullName evidence="1">Uncharacterized protein</fullName>
    </submittedName>
</protein>
<evidence type="ECO:0000313" key="1">
    <source>
        <dbReference type="EMBL" id="TXD97748.1"/>
    </source>
</evidence>
<sequence length="84" mass="10107">MNDKHCFSDRESILAIEYFKDKNLEVFKGIYKEMKIDVFSKKVKNISWDLMAPRIMEDFIKGMTFEKDVFIPFLFLMILTLEEL</sequence>
<keyword evidence="2" id="KW-1185">Reference proteome</keyword>
<proteinExistence type="predicted"/>
<dbReference type="AlphaFoldDB" id="A0A5C7A3T8"/>
<evidence type="ECO:0000313" key="2">
    <source>
        <dbReference type="Proteomes" id="UP000321903"/>
    </source>
</evidence>
<dbReference type="RefSeq" id="WP_147221544.1">
    <property type="nucleotide sequence ID" value="NZ_CAJGYY010000001.1"/>
</dbReference>
<gene>
    <name evidence="1" type="ORF">ES754_01865</name>
</gene>
<name>A0A5C7A3T8_9GAMM</name>
<accession>A0A5C7A3T8</accession>
<reference evidence="1 2" key="1">
    <citation type="submission" date="2019-08" db="EMBL/GenBank/DDBJ databases">
        <title>Genome sequence of Psychrobacter frigidicola ACAM304 (type strain).</title>
        <authorList>
            <person name="Bowman J.P."/>
        </authorList>
    </citation>
    <scope>NUCLEOTIDE SEQUENCE [LARGE SCALE GENOMIC DNA]</scope>
    <source>
        <strain evidence="1 2">ACAM 304</strain>
    </source>
</reference>
<comment type="caution">
    <text evidence="1">The sequence shown here is derived from an EMBL/GenBank/DDBJ whole genome shotgun (WGS) entry which is preliminary data.</text>
</comment>
<dbReference type="Proteomes" id="UP000321903">
    <property type="component" value="Unassembled WGS sequence"/>
</dbReference>
<dbReference type="EMBL" id="VORZ01000001">
    <property type="protein sequence ID" value="TXD97748.1"/>
    <property type="molecule type" value="Genomic_DNA"/>
</dbReference>
<organism evidence="1 2">
    <name type="scientific">Psychrobacter frigidicola</name>
    <dbReference type="NCBI Taxonomy" id="45611"/>
    <lineage>
        <taxon>Bacteria</taxon>
        <taxon>Pseudomonadati</taxon>
        <taxon>Pseudomonadota</taxon>
        <taxon>Gammaproteobacteria</taxon>
        <taxon>Moraxellales</taxon>
        <taxon>Moraxellaceae</taxon>
        <taxon>Psychrobacter</taxon>
    </lineage>
</organism>